<dbReference type="AlphaFoldDB" id="A0A9W6SQ81"/>
<evidence type="ECO:0000313" key="1">
    <source>
        <dbReference type="EMBL" id="GLZ80965.1"/>
    </source>
</evidence>
<sequence length="72" mass="7603">MTKLVKAAADRLLTAIMPRGRAGACVPNAGDSFWSTCECYPGERRTRQYCTISCSGHADCGSCVATQSICPG</sequence>
<comment type="caution">
    <text evidence="1">The sequence shown here is derived from an EMBL/GenBank/DDBJ whole genome shotgun (WGS) entry which is preliminary data.</text>
</comment>
<dbReference type="EMBL" id="BSTX01000004">
    <property type="protein sequence ID" value="GLZ80965.1"/>
    <property type="molecule type" value="Genomic_DNA"/>
</dbReference>
<name>A0A9W6SQ81_9ACTN</name>
<organism evidence="1 2">
    <name type="scientific">Actinorhabdospora filicis</name>
    <dbReference type="NCBI Taxonomy" id="1785913"/>
    <lineage>
        <taxon>Bacteria</taxon>
        <taxon>Bacillati</taxon>
        <taxon>Actinomycetota</taxon>
        <taxon>Actinomycetes</taxon>
        <taxon>Micromonosporales</taxon>
        <taxon>Micromonosporaceae</taxon>
        <taxon>Actinorhabdospora</taxon>
    </lineage>
</organism>
<reference evidence="1" key="1">
    <citation type="submission" date="2023-03" db="EMBL/GenBank/DDBJ databases">
        <title>Actinorhabdospora filicis NBRC 111898.</title>
        <authorList>
            <person name="Ichikawa N."/>
            <person name="Sato H."/>
            <person name="Tonouchi N."/>
        </authorList>
    </citation>
    <scope>NUCLEOTIDE SEQUENCE</scope>
    <source>
        <strain evidence="1">NBRC 111898</strain>
    </source>
</reference>
<keyword evidence="2" id="KW-1185">Reference proteome</keyword>
<protein>
    <submittedName>
        <fullName evidence="1">Uncharacterized protein</fullName>
    </submittedName>
</protein>
<dbReference type="Proteomes" id="UP001165079">
    <property type="component" value="Unassembled WGS sequence"/>
</dbReference>
<accession>A0A9W6SQ81</accession>
<proteinExistence type="predicted"/>
<gene>
    <name evidence="1" type="ORF">Afil01_57720</name>
</gene>
<evidence type="ECO:0000313" key="2">
    <source>
        <dbReference type="Proteomes" id="UP001165079"/>
    </source>
</evidence>
<dbReference type="RefSeq" id="WP_285666260.1">
    <property type="nucleotide sequence ID" value="NZ_BSTX01000004.1"/>
</dbReference>